<gene>
    <name evidence="5" type="ORF">RJ639_009633</name>
</gene>
<organism evidence="5 6">
    <name type="scientific">Escallonia herrerae</name>
    <dbReference type="NCBI Taxonomy" id="1293975"/>
    <lineage>
        <taxon>Eukaryota</taxon>
        <taxon>Viridiplantae</taxon>
        <taxon>Streptophyta</taxon>
        <taxon>Embryophyta</taxon>
        <taxon>Tracheophyta</taxon>
        <taxon>Spermatophyta</taxon>
        <taxon>Magnoliopsida</taxon>
        <taxon>eudicotyledons</taxon>
        <taxon>Gunneridae</taxon>
        <taxon>Pentapetalae</taxon>
        <taxon>asterids</taxon>
        <taxon>campanulids</taxon>
        <taxon>Escalloniales</taxon>
        <taxon>Escalloniaceae</taxon>
        <taxon>Escallonia</taxon>
    </lineage>
</organism>
<dbReference type="PANTHER" id="PTHR10209">
    <property type="entry name" value="OXIDOREDUCTASE, 2OG-FE II OXYGENASE FAMILY PROTEIN"/>
    <property type="match status" value="1"/>
</dbReference>
<evidence type="ECO:0000313" key="5">
    <source>
        <dbReference type="EMBL" id="KAK3014703.1"/>
    </source>
</evidence>
<keyword evidence="6" id="KW-1185">Reference proteome</keyword>
<keyword evidence="2" id="KW-0560">Oxidoreductase</keyword>
<protein>
    <recommendedName>
        <fullName evidence="4">Non-haem dioxygenase N-terminal domain-containing protein</fullName>
    </recommendedName>
</protein>
<evidence type="ECO:0000256" key="2">
    <source>
        <dbReference type="ARBA" id="ARBA00023002"/>
    </source>
</evidence>
<comment type="caution">
    <text evidence="5">The sequence shown here is derived from an EMBL/GenBank/DDBJ whole genome shotgun (WGS) entry which is preliminary data.</text>
</comment>
<accession>A0AA88VVE3</accession>
<dbReference type="InterPro" id="IPR027443">
    <property type="entry name" value="IPNS-like_sf"/>
</dbReference>
<dbReference type="GO" id="GO:0046872">
    <property type="term" value="F:metal ion binding"/>
    <property type="evidence" value="ECO:0007669"/>
    <property type="project" value="UniProtKB-KW"/>
</dbReference>
<evidence type="ECO:0000313" key="6">
    <source>
        <dbReference type="Proteomes" id="UP001188597"/>
    </source>
</evidence>
<dbReference type="Pfam" id="PF14226">
    <property type="entry name" value="DIOX_N"/>
    <property type="match status" value="1"/>
</dbReference>
<evidence type="ECO:0000256" key="3">
    <source>
        <dbReference type="ARBA" id="ARBA00023004"/>
    </source>
</evidence>
<dbReference type="GO" id="GO:0016491">
    <property type="term" value="F:oxidoreductase activity"/>
    <property type="evidence" value="ECO:0007669"/>
    <property type="project" value="UniProtKB-KW"/>
</dbReference>
<proteinExistence type="predicted"/>
<evidence type="ECO:0000259" key="4">
    <source>
        <dbReference type="Pfam" id="PF14226"/>
    </source>
</evidence>
<dbReference type="Proteomes" id="UP001188597">
    <property type="component" value="Unassembled WGS sequence"/>
</dbReference>
<evidence type="ECO:0000256" key="1">
    <source>
        <dbReference type="ARBA" id="ARBA00022723"/>
    </source>
</evidence>
<name>A0AA88VVE3_9ASTE</name>
<dbReference type="Gene3D" id="2.60.120.330">
    <property type="entry name" value="B-lactam Antibiotic, Isopenicillin N Synthase, Chain"/>
    <property type="match status" value="2"/>
</dbReference>
<keyword evidence="1" id="KW-0479">Metal-binding</keyword>
<keyword evidence="3" id="KW-0408">Iron</keyword>
<reference evidence="5" key="1">
    <citation type="submission" date="2022-12" db="EMBL/GenBank/DDBJ databases">
        <title>Draft genome assemblies for two species of Escallonia (Escalloniales).</title>
        <authorList>
            <person name="Chanderbali A."/>
            <person name="Dervinis C."/>
            <person name="Anghel I."/>
            <person name="Soltis D."/>
            <person name="Soltis P."/>
            <person name="Zapata F."/>
        </authorList>
    </citation>
    <scope>NUCLEOTIDE SEQUENCE</scope>
    <source>
        <strain evidence="5">UCBG64.0493</strain>
        <tissue evidence="5">Leaf</tissue>
    </source>
</reference>
<dbReference type="EMBL" id="JAVXUP010001199">
    <property type="protein sequence ID" value="KAK3014703.1"/>
    <property type="molecule type" value="Genomic_DNA"/>
</dbReference>
<dbReference type="InterPro" id="IPR026992">
    <property type="entry name" value="DIOX_N"/>
</dbReference>
<dbReference type="SUPFAM" id="SSF51197">
    <property type="entry name" value="Clavaminate synthase-like"/>
    <property type="match status" value="1"/>
</dbReference>
<dbReference type="AlphaFoldDB" id="A0AA88VVE3"/>
<dbReference type="PANTHER" id="PTHR10209:SF714">
    <property type="entry name" value="1-AMINOCYCLOPROPANE-1-CARBOXYLATE OXIDASE HOMOLOG 11-RELATED"/>
    <property type="match status" value="1"/>
</dbReference>
<sequence length="289" mass="32742">MAMVPSFNTRRLVPLDGPDYDRPREVREFDETKAGVKGLLDAGVVNIPRMFIHPPENPQKAAPLDARGLRLQVPVIDLHQGLEATGKQRDEIVSEIRAASETWGIFQMVNHGIPVGVAEEMIEAVRHFHEQPKEVKMDWYSRDPEQRVRYYCNGDLHVSKAANWRDSIACNYEDGMLEADALPLRGNRQVHGMPDQAKGDTLITNDKFKSVEHRVLVGRVGPRISAASFFYPSTASASRPYGPIHEFLSETNLPRYRETHHKEYQAYYRSKGLDGNSALPHFKLQQTNG</sequence>
<feature type="domain" description="Non-haem dioxygenase N-terminal" evidence="4">
    <location>
        <begin position="73"/>
        <end position="175"/>
    </location>
</feature>